<evidence type="ECO:0000256" key="2">
    <source>
        <dbReference type="ARBA" id="ARBA00006573"/>
    </source>
</evidence>
<comment type="caution">
    <text evidence="4">The sequence shown here is derived from an EMBL/GenBank/DDBJ whole genome shotgun (WGS) entry which is preliminary data.</text>
</comment>
<evidence type="ECO:0000313" key="5">
    <source>
        <dbReference type="Proteomes" id="UP001595880"/>
    </source>
</evidence>
<dbReference type="EMBL" id="JBHSDV010000003">
    <property type="protein sequence ID" value="MFC4388463.1"/>
    <property type="molecule type" value="Genomic_DNA"/>
</dbReference>
<dbReference type="InterPro" id="IPR012610">
    <property type="entry name" value="SASP_SspH"/>
</dbReference>
<evidence type="ECO:0000256" key="3">
    <source>
        <dbReference type="ARBA" id="ARBA00022969"/>
    </source>
</evidence>
<keyword evidence="3" id="KW-0749">Sporulation</keyword>
<organism evidence="4 5">
    <name type="scientific">Gracilibacillus marinus</name>
    <dbReference type="NCBI Taxonomy" id="630535"/>
    <lineage>
        <taxon>Bacteria</taxon>
        <taxon>Bacillati</taxon>
        <taxon>Bacillota</taxon>
        <taxon>Bacilli</taxon>
        <taxon>Bacillales</taxon>
        <taxon>Bacillaceae</taxon>
        <taxon>Gracilibacillus</taxon>
    </lineage>
</organism>
<comment type="similarity">
    <text evidence="2">Belongs to the SspH family.</text>
</comment>
<keyword evidence="5" id="KW-1185">Reference proteome</keyword>
<protein>
    <submittedName>
        <fullName evidence="4">H-type small acid-soluble spore protein</fullName>
    </submittedName>
</protein>
<reference evidence="5" key="1">
    <citation type="journal article" date="2019" name="Int. J. Syst. Evol. Microbiol.">
        <title>The Global Catalogue of Microorganisms (GCM) 10K type strain sequencing project: providing services to taxonomists for standard genome sequencing and annotation.</title>
        <authorList>
            <consortium name="The Broad Institute Genomics Platform"/>
            <consortium name="The Broad Institute Genome Sequencing Center for Infectious Disease"/>
            <person name="Wu L."/>
            <person name="Ma J."/>
        </authorList>
    </citation>
    <scope>NUCLEOTIDE SEQUENCE [LARGE SCALE GENOMIC DNA]</scope>
    <source>
        <strain evidence="5">KACC 14058</strain>
    </source>
</reference>
<dbReference type="RefSeq" id="WP_390199488.1">
    <property type="nucleotide sequence ID" value="NZ_JBHSDV010000003.1"/>
</dbReference>
<dbReference type="Pfam" id="PF08141">
    <property type="entry name" value="SspH"/>
    <property type="match status" value="1"/>
</dbReference>
<comment type="subcellular location">
    <subcellularLocation>
        <location evidence="1">Spore core</location>
    </subcellularLocation>
</comment>
<evidence type="ECO:0000256" key="1">
    <source>
        <dbReference type="ARBA" id="ARBA00004288"/>
    </source>
</evidence>
<dbReference type="NCBIfam" id="TIGR02861">
    <property type="entry name" value="SASP_H"/>
    <property type="match status" value="1"/>
</dbReference>
<accession>A0ABV8VVC1</accession>
<dbReference type="Proteomes" id="UP001595880">
    <property type="component" value="Unassembled WGS sequence"/>
</dbReference>
<sequence length="58" mass="6552">MDANRAQEILEQSSMCQVTCNGEQVYIEHVDRDQGLATIHPLSNPMKKISVTVDQLHE</sequence>
<proteinExistence type="inferred from homology"/>
<name>A0ABV8VVC1_9BACI</name>
<evidence type="ECO:0000313" key="4">
    <source>
        <dbReference type="EMBL" id="MFC4388463.1"/>
    </source>
</evidence>
<gene>
    <name evidence="4" type="ORF">ACFOZ1_11695</name>
</gene>